<dbReference type="Pfam" id="PF00400">
    <property type="entry name" value="WD40"/>
    <property type="match status" value="2"/>
</dbReference>
<evidence type="ECO:0000256" key="1">
    <source>
        <dbReference type="ARBA" id="ARBA00022574"/>
    </source>
</evidence>
<reference evidence="7" key="1">
    <citation type="submission" date="2021-01" db="EMBL/GenBank/DDBJ databases">
        <authorList>
            <person name="Kaushik A."/>
        </authorList>
    </citation>
    <scope>NUCLEOTIDE SEQUENCE</scope>
    <source>
        <strain evidence="7">AG5</strain>
    </source>
</reference>
<evidence type="ECO:0000313" key="7">
    <source>
        <dbReference type="EMBL" id="CAE7177507.1"/>
    </source>
</evidence>
<name>A0A8H3E7I2_9AGAM</name>
<keyword evidence="6" id="KW-0472">Membrane</keyword>
<feature type="repeat" description="WD" evidence="3">
    <location>
        <begin position="672"/>
        <end position="713"/>
    </location>
</feature>
<feature type="transmembrane region" description="Helical" evidence="6">
    <location>
        <begin position="342"/>
        <end position="361"/>
    </location>
</feature>
<dbReference type="InterPro" id="IPR015943">
    <property type="entry name" value="WD40/YVTN_repeat-like_dom_sf"/>
</dbReference>
<keyword evidence="4" id="KW-0175">Coiled coil</keyword>
<dbReference type="GO" id="GO:0034657">
    <property type="term" value="C:GID complex"/>
    <property type="evidence" value="ECO:0007669"/>
    <property type="project" value="TreeGrafter"/>
</dbReference>
<feature type="transmembrane region" description="Helical" evidence="6">
    <location>
        <begin position="310"/>
        <end position="330"/>
    </location>
</feature>
<evidence type="ECO:0000256" key="2">
    <source>
        <dbReference type="ARBA" id="ARBA00022737"/>
    </source>
</evidence>
<evidence type="ECO:0000256" key="5">
    <source>
        <dbReference type="SAM" id="MobiDB-lite"/>
    </source>
</evidence>
<feature type="region of interest" description="Disordered" evidence="5">
    <location>
        <begin position="1"/>
        <end position="52"/>
    </location>
</feature>
<feature type="transmembrane region" description="Helical" evidence="6">
    <location>
        <begin position="417"/>
        <end position="437"/>
    </location>
</feature>
<keyword evidence="1 3" id="KW-0853">WD repeat</keyword>
<dbReference type="PANTHER" id="PTHR22838:SF0">
    <property type="entry name" value="WD REPEAT-CONTAINING PROTEIN 26"/>
    <property type="match status" value="1"/>
</dbReference>
<protein>
    <submittedName>
        <fullName evidence="7">Uncharacterized protein</fullName>
    </submittedName>
</protein>
<dbReference type="AlphaFoldDB" id="A0A8H3E7I2"/>
<dbReference type="GO" id="GO:0043161">
    <property type="term" value="P:proteasome-mediated ubiquitin-dependent protein catabolic process"/>
    <property type="evidence" value="ECO:0007669"/>
    <property type="project" value="TreeGrafter"/>
</dbReference>
<evidence type="ECO:0000256" key="3">
    <source>
        <dbReference type="PROSITE-ProRule" id="PRU00221"/>
    </source>
</evidence>
<sequence length="1059" mass="118980">MGRDRPQIQTRVPMLSHPNSPCHSAQVDESPIATGLDPFASRSRFPGRQGTNKRKQALRLLALLEELSELREETETEKRQDVYPMIEDDRTYSNTEGIEKFRAFDECISLLVLKLDSFANAVRQLASSAGLLHATTHLRWRLPRIQRLFQDNAAGLFGINTRATDGPANAHRYRTGSKRRNTGESMRPNTQYTEITTFPEELELLAKDLETFVHHLIDVPEFTDESVHTTHEAVNVSAIAFAKDLRYRASCLKEFEDRLLEKDPVIAGHINELTEDLVSHAVCVRDALNAFIEVGVPAVRYSQQRMASSLQNLSTVATFFSGVTATTLQFSFEDHGSMLPDLVNALWITSLVFSIASAINAQMSNRASGHVSFSEMLRAVVGINMDRVYPIVFPCGVIGRVLDWALRSEQSPAVRALVTYFTVATSSGLLFVGIWFACERWTFVATNGSRWLLSILEEYTQKFWGSATSGASKPFAPVARWMGIITNHFAQLLSKFHMRTHSPLSDGTNSTAMRARLSDTEAQPSRDCAIYPEFDSPEVIPVVSMDNGEIPRTDYCSEKRDFPDSAKTGGIGETRLLFQDGRMPNIGTTRATLGPPSINIHVPNARFKAVVRRVINMLKITPHPWPGHWSNFSPPIDLMPSSSRDPMQNRLIPQRIRTYVPMLRTLHSGQLLNEHLGLVKHLQFSPTGQFLATCSWDRTALIWKVGPGPNMEVELMHSLVRDDQIGGLVSQVAWSPSGNHLLTKQRRCIRLWIPKTRVCWRTVHRERDVQTITWMPHSSSMFVSVEWQTGPSQEEMYTCHLENIQGSNLVVLQVDGVEPVERTYYLERLQVWDVKVMPNEERIVCVATLLQSQTKDQPINSRYEKRILIYNFRTGEVESQVPLLQDVRDIALTTLGNYALVSYENKAPPQTWRINEINVRKEDGSDITKCQLTISQTYNPVDFAGPSFFGGPKDTFVIAASRGGEIFIWERSSAILLHTLTTPSNKELTSLAWNPKSPNQFMLAAAARDGTVRLWRTEASQPPVVIPPDDPESAGPSSAVSRFLPGSFSIGHVRFQPDA</sequence>
<dbReference type="EMBL" id="CAJNJQ010002488">
    <property type="protein sequence ID" value="CAE7177507.1"/>
    <property type="molecule type" value="Genomic_DNA"/>
</dbReference>
<keyword evidence="6" id="KW-1133">Transmembrane helix</keyword>
<dbReference type="PROSITE" id="PS50082">
    <property type="entry name" value="WD_REPEATS_2"/>
    <property type="match status" value="2"/>
</dbReference>
<comment type="caution">
    <text evidence="7">The sequence shown here is derived from an EMBL/GenBank/DDBJ whole genome shotgun (WGS) entry which is preliminary data.</text>
</comment>
<accession>A0A8H3E7I2</accession>
<dbReference type="PANTHER" id="PTHR22838">
    <property type="entry name" value="WD REPEAT PROTEIN 26-RELATED"/>
    <property type="match status" value="1"/>
</dbReference>
<evidence type="ECO:0000313" key="8">
    <source>
        <dbReference type="Proteomes" id="UP000663827"/>
    </source>
</evidence>
<dbReference type="PROSITE" id="PS50294">
    <property type="entry name" value="WD_REPEATS_REGION"/>
    <property type="match status" value="1"/>
</dbReference>
<dbReference type="SMART" id="SM00320">
    <property type="entry name" value="WD40"/>
    <property type="match status" value="4"/>
</dbReference>
<dbReference type="InterPro" id="IPR036322">
    <property type="entry name" value="WD40_repeat_dom_sf"/>
</dbReference>
<gene>
    <name evidence="7" type="ORF">RDB_LOCUS113319</name>
</gene>
<organism evidence="7 8">
    <name type="scientific">Rhizoctonia solani</name>
    <dbReference type="NCBI Taxonomy" id="456999"/>
    <lineage>
        <taxon>Eukaryota</taxon>
        <taxon>Fungi</taxon>
        <taxon>Dikarya</taxon>
        <taxon>Basidiomycota</taxon>
        <taxon>Agaricomycotina</taxon>
        <taxon>Agaricomycetes</taxon>
        <taxon>Cantharellales</taxon>
        <taxon>Ceratobasidiaceae</taxon>
        <taxon>Rhizoctonia</taxon>
    </lineage>
</organism>
<feature type="coiled-coil region" evidence="4">
    <location>
        <begin position="53"/>
        <end position="80"/>
    </location>
</feature>
<dbReference type="Gene3D" id="2.130.10.10">
    <property type="entry name" value="YVTN repeat-like/Quinoprotein amine dehydrogenase"/>
    <property type="match status" value="2"/>
</dbReference>
<evidence type="ECO:0000256" key="4">
    <source>
        <dbReference type="SAM" id="Coils"/>
    </source>
</evidence>
<dbReference type="Proteomes" id="UP000663827">
    <property type="component" value="Unassembled WGS sequence"/>
</dbReference>
<dbReference type="SUPFAM" id="SSF50978">
    <property type="entry name" value="WD40 repeat-like"/>
    <property type="match status" value="1"/>
</dbReference>
<proteinExistence type="predicted"/>
<evidence type="ECO:0000256" key="6">
    <source>
        <dbReference type="SAM" id="Phobius"/>
    </source>
</evidence>
<keyword evidence="2" id="KW-0677">Repeat</keyword>
<dbReference type="InterPro" id="IPR001680">
    <property type="entry name" value="WD40_rpt"/>
</dbReference>
<keyword evidence="6" id="KW-0812">Transmembrane</keyword>
<feature type="repeat" description="WD" evidence="3">
    <location>
        <begin position="981"/>
        <end position="1025"/>
    </location>
</feature>
<dbReference type="InterPro" id="IPR051350">
    <property type="entry name" value="WD_repeat-ST_regulator"/>
</dbReference>